<name>A0A069S792_PHOVU</name>
<organism evidence="2 3">
    <name type="scientific">Phocaeicola vulgatus str. 3975 RP4</name>
    <dbReference type="NCBI Taxonomy" id="1339352"/>
    <lineage>
        <taxon>Bacteria</taxon>
        <taxon>Pseudomonadati</taxon>
        <taxon>Bacteroidota</taxon>
        <taxon>Bacteroidia</taxon>
        <taxon>Bacteroidales</taxon>
        <taxon>Bacteroidaceae</taxon>
        <taxon>Phocaeicola</taxon>
    </lineage>
</organism>
<keyword evidence="1" id="KW-0732">Signal</keyword>
<evidence type="ECO:0000313" key="2">
    <source>
        <dbReference type="EMBL" id="KDS46796.1"/>
    </source>
</evidence>
<evidence type="ECO:0008006" key="4">
    <source>
        <dbReference type="Google" id="ProtNLM"/>
    </source>
</evidence>
<protein>
    <recommendedName>
        <fullName evidence="4">YjbH domain-containing protein</fullName>
    </recommendedName>
</protein>
<sequence length="269" mass="30807">MMIKKLICAAALLMVAGLQHTRAQYVYGTTGLLHAPSADMQRDKTFLCGFSYLQVAATPKHWNYDTWNYYINITLFPWLEVGYTCTLHKIGLPQYGYSYKFRNQDRQFSARLRVWKEGWWKEWTPQIVVGANDPSTNDVLGDPNKDDYGFTGTSSVGNGHWNRYYIVATKHFGVKNVGELGMHFGYVYNKRLDYHRNGPVAGVNFQFALPATSFWMKAVNGLNVIAEYDSYSVNCGIGYNFWKDYISGVVELTQCKYPSAGMVFRIHLK</sequence>
<proteinExistence type="predicted"/>
<dbReference type="EMBL" id="JNHM01000116">
    <property type="protein sequence ID" value="KDS46796.1"/>
    <property type="molecule type" value="Genomic_DNA"/>
</dbReference>
<feature type="chain" id="PRO_5001668856" description="YjbH domain-containing protein" evidence="1">
    <location>
        <begin position="24"/>
        <end position="269"/>
    </location>
</feature>
<gene>
    <name evidence="2" type="ORF">M099_3649</name>
</gene>
<reference evidence="2 3" key="1">
    <citation type="submission" date="2014-04" db="EMBL/GenBank/DDBJ databases">
        <authorList>
            <person name="Sears C."/>
            <person name="Carroll K."/>
            <person name="Sack B.R."/>
            <person name="Qadri F."/>
            <person name="Myers L.L."/>
            <person name="Chung G.-T."/>
            <person name="Escheverria P."/>
            <person name="Fraser C.M."/>
            <person name="Sadzewicz L."/>
            <person name="Shefchek K.A."/>
            <person name="Tallon L."/>
            <person name="Das S.P."/>
            <person name="Daugherty S."/>
            <person name="Mongodin E.F."/>
        </authorList>
    </citation>
    <scope>NUCLEOTIDE SEQUENCE [LARGE SCALE GENOMIC DNA]</scope>
    <source>
        <strain evidence="2 3">3975 RP4</strain>
    </source>
</reference>
<dbReference type="Pfam" id="PF06082">
    <property type="entry name" value="YjbH"/>
    <property type="match status" value="1"/>
</dbReference>
<accession>A0A069S792</accession>
<feature type="signal peptide" evidence="1">
    <location>
        <begin position="1"/>
        <end position="23"/>
    </location>
</feature>
<comment type="caution">
    <text evidence="2">The sequence shown here is derived from an EMBL/GenBank/DDBJ whole genome shotgun (WGS) entry which is preliminary data.</text>
</comment>
<dbReference type="PATRIC" id="fig|1339352.3.peg.3442"/>
<evidence type="ECO:0000256" key="1">
    <source>
        <dbReference type="SAM" id="SignalP"/>
    </source>
</evidence>
<dbReference type="AlphaFoldDB" id="A0A069S792"/>
<dbReference type="InterPro" id="IPR010344">
    <property type="entry name" value="YbjH"/>
</dbReference>
<dbReference type="RefSeq" id="WP_005852672.1">
    <property type="nucleotide sequence ID" value="NZ_JNHM01000116.1"/>
</dbReference>
<evidence type="ECO:0000313" key="3">
    <source>
        <dbReference type="Proteomes" id="UP000027661"/>
    </source>
</evidence>
<dbReference type="Proteomes" id="UP000027661">
    <property type="component" value="Unassembled WGS sequence"/>
</dbReference>